<dbReference type="GO" id="GO:0012505">
    <property type="term" value="C:endomembrane system"/>
    <property type="evidence" value="ECO:0000318"/>
    <property type="project" value="GO_Central"/>
</dbReference>
<feature type="chain" id="PRO_5005527601" evidence="4">
    <location>
        <begin position="21"/>
        <end position="240"/>
    </location>
</feature>
<feature type="signal peptide" evidence="4">
    <location>
        <begin position="1"/>
        <end position="20"/>
    </location>
</feature>
<name>A0A0K9P596_ZOSMR</name>
<accession>A0A0K9P596</accession>
<evidence type="ECO:0000259" key="5">
    <source>
        <dbReference type="SMART" id="SM01117"/>
    </source>
</evidence>
<keyword evidence="6" id="KW-0675">Receptor</keyword>
<evidence type="ECO:0000313" key="7">
    <source>
        <dbReference type="Proteomes" id="UP000036987"/>
    </source>
</evidence>
<dbReference type="Proteomes" id="UP000036987">
    <property type="component" value="Unassembled WGS sequence"/>
</dbReference>
<dbReference type="SUPFAM" id="SSF55856">
    <property type="entry name" value="Cytochrome b5-like heme/steroid binding domain"/>
    <property type="match status" value="1"/>
</dbReference>
<dbReference type="GO" id="GO:0005496">
    <property type="term" value="F:steroid binding"/>
    <property type="evidence" value="ECO:0007669"/>
    <property type="project" value="UniProtKB-KW"/>
</dbReference>
<evidence type="ECO:0000256" key="4">
    <source>
        <dbReference type="SAM" id="SignalP"/>
    </source>
</evidence>
<protein>
    <submittedName>
        <fullName evidence="6">Membrane-associated progesterone receptor component 2</fullName>
    </submittedName>
</protein>
<dbReference type="PANTHER" id="PTHR10281:SF4">
    <property type="entry name" value="NEUFERRICIN"/>
    <property type="match status" value="1"/>
</dbReference>
<dbReference type="InterPro" id="IPR036400">
    <property type="entry name" value="Cyt_B5-like_heme/steroid_sf"/>
</dbReference>
<dbReference type="PANTHER" id="PTHR10281">
    <property type="entry name" value="MEMBRANE-ASSOCIATED PROGESTERONE RECEPTOR COMPONENT-RELATED"/>
    <property type="match status" value="1"/>
</dbReference>
<reference evidence="7" key="1">
    <citation type="journal article" date="2016" name="Nature">
        <title>The genome of the seagrass Zostera marina reveals angiosperm adaptation to the sea.</title>
        <authorList>
            <person name="Olsen J.L."/>
            <person name="Rouze P."/>
            <person name="Verhelst B."/>
            <person name="Lin Y.-C."/>
            <person name="Bayer T."/>
            <person name="Collen J."/>
            <person name="Dattolo E."/>
            <person name="De Paoli E."/>
            <person name="Dittami S."/>
            <person name="Maumus F."/>
            <person name="Michel G."/>
            <person name="Kersting A."/>
            <person name="Lauritano C."/>
            <person name="Lohaus R."/>
            <person name="Toepel M."/>
            <person name="Tonon T."/>
            <person name="Vanneste K."/>
            <person name="Amirebrahimi M."/>
            <person name="Brakel J."/>
            <person name="Bostroem C."/>
            <person name="Chovatia M."/>
            <person name="Grimwood J."/>
            <person name="Jenkins J.W."/>
            <person name="Jueterbock A."/>
            <person name="Mraz A."/>
            <person name="Stam W.T."/>
            <person name="Tice H."/>
            <person name="Bornberg-Bauer E."/>
            <person name="Green P.J."/>
            <person name="Pearson G.A."/>
            <person name="Procaccini G."/>
            <person name="Duarte C.M."/>
            <person name="Schmutz J."/>
            <person name="Reusch T.B.H."/>
            <person name="Van de Peer Y."/>
        </authorList>
    </citation>
    <scope>NUCLEOTIDE SEQUENCE [LARGE SCALE GENOMIC DNA]</scope>
    <source>
        <strain evidence="7">cv. Finnish</strain>
    </source>
</reference>
<dbReference type="OrthoDB" id="10257697at2759"/>
<comment type="caution">
    <text evidence="6">The sequence shown here is derived from an EMBL/GenBank/DDBJ whole genome shotgun (WGS) entry which is preliminary data.</text>
</comment>
<dbReference type="InterPro" id="IPR050577">
    <property type="entry name" value="MAPR/NEUFC/NENF-like"/>
</dbReference>
<feature type="domain" description="Cytochrome b5 heme-binding" evidence="5">
    <location>
        <begin position="36"/>
        <end position="132"/>
    </location>
</feature>
<dbReference type="InterPro" id="IPR001199">
    <property type="entry name" value="Cyt_B5-like_heme/steroid-bd"/>
</dbReference>
<evidence type="ECO:0000256" key="1">
    <source>
        <dbReference type="ARBA" id="ARBA00022665"/>
    </source>
</evidence>
<sequence>MASTRFFLLLLAILLVPLIAVVLQFVAKSWSSSKLYTAEELARYNGTEESLPLLLGILGSVFDVTKGKSHYGPGGSYHHFSGRDASRAFVSGNFTGDGLTDSLKGLTSTEMKSIVEWRGFYFKTYKFVGKLVGRYYDSKGNPTKYLKGVETKSARGTQLLEKQKIEEAKVPSCNSRWSQNEGGEVWCTEGYPRLVQRPIEMAITGKLSRRCACYKENELHTTPGLEVYKDCDFLSKTCKV</sequence>
<dbReference type="OMA" id="GHKHYGP"/>
<dbReference type="Pfam" id="PF00173">
    <property type="entry name" value="Cyt-b5"/>
    <property type="match status" value="1"/>
</dbReference>
<evidence type="ECO:0000256" key="2">
    <source>
        <dbReference type="ARBA" id="ARBA00023121"/>
    </source>
</evidence>
<keyword evidence="1" id="KW-0754">Steroid-binding</keyword>
<dbReference type="SMART" id="SM01117">
    <property type="entry name" value="Cyt-b5"/>
    <property type="match status" value="1"/>
</dbReference>
<evidence type="ECO:0000256" key="3">
    <source>
        <dbReference type="ARBA" id="ARBA00038357"/>
    </source>
</evidence>
<dbReference type="AlphaFoldDB" id="A0A0K9P596"/>
<keyword evidence="4" id="KW-0732">Signal</keyword>
<gene>
    <name evidence="6" type="ORF">ZOSMA_40G00420</name>
</gene>
<keyword evidence="7" id="KW-1185">Reference proteome</keyword>
<evidence type="ECO:0000313" key="6">
    <source>
        <dbReference type="EMBL" id="KMZ63412.1"/>
    </source>
</evidence>
<dbReference type="EMBL" id="LFYR01001237">
    <property type="protein sequence ID" value="KMZ63412.1"/>
    <property type="molecule type" value="Genomic_DNA"/>
</dbReference>
<keyword evidence="2" id="KW-0446">Lipid-binding</keyword>
<proteinExistence type="inferred from homology"/>
<organism evidence="6 7">
    <name type="scientific">Zostera marina</name>
    <name type="common">Eelgrass</name>
    <dbReference type="NCBI Taxonomy" id="29655"/>
    <lineage>
        <taxon>Eukaryota</taxon>
        <taxon>Viridiplantae</taxon>
        <taxon>Streptophyta</taxon>
        <taxon>Embryophyta</taxon>
        <taxon>Tracheophyta</taxon>
        <taxon>Spermatophyta</taxon>
        <taxon>Magnoliopsida</taxon>
        <taxon>Liliopsida</taxon>
        <taxon>Zosteraceae</taxon>
        <taxon>Zostera</taxon>
    </lineage>
</organism>
<dbReference type="Gene3D" id="3.10.120.10">
    <property type="entry name" value="Cytochrome b5-like heme/steroid binding domain"/>
    <property type="match status" value="1"/>
</dbReference>
<dbReference type="GO" id="GO:0016020">
    <property type="term" value="C:membrane"/>
    <property type="evidence" value="ECO:0000318"/>
    <property type="project" value="GO_Central"/>
</dbReference>
<comment type="similarity">
    <text evidence="3">Belongs to the cytochrome b5 family. MAPR subfamily.</text>
</comment>